<evidence type="ECO:0000256" key="5">
    <source>
        <dbReference type="ARBA" id="ARBA00022840"/>
    </source>
</evidence>
<dbReference type="CDD" id="cd10238">
    <property type="entry name" value="ASKHA_NBD_HSP70_HSPA14"/>
    <property type="match status" value="1"/>
</dbReference>
<evidence type="ECO:0000256" key="3">
    <source>
        <dbReference type="ARBA" id="ARBA00022490"/>
    </source>
</evidence>
<evidence type="ECO:0000256" key="6">
    <source>
        <dbReference type="ARBA" id="ARBA00023186"/>
    </source>
</evidence>
<name>A0A8X6GDU5_TRICU</name>
<protein>
    <submittedName>
        <fullName evidence="9">Heat shock 70 kDa protein 14</fullName>
    </submittedName>
</protein>
<evidence type="ECO:0000256" key="7">
    <source>
        <dbReference type="RuleBase" id="RU003322"/>
    </source>
</evidence>
<evidence type="ECO:0000313" key="10">
    <source>
        <dbReference type="Proteomes" id="UP000887116"/>
    </source>
</evidence>
<keyword evidence="9" id="KW-0346">Stress response</keyword>
<feature type="region of interest" description="Disordered" evidence="8">
    <location>
        <begin position="87"/>
        <end position="107"/>
    </location>
</feature>
<keyword evidence="10" id="KW-1185">Reference proteome</keyword>
<gene>
    <name evidence="9" type="primary">HSPA14</name>
    <name evidence="9" type="ORF">TNCT_131071</name>
</gene>
<dbReference type="Proteomes" id="UP000887116">
    <property type="component" value="Unassembled WGS sequence"/>
</dbReference>
<dbReference type="SUPFAM" id="SSF100920">
    <property type="entry name" value="Heat shock protein 70kD (HSP70), peptide-binding domain"/>
    <property type="match status" value="1"/>
</dbReference>
<comment type="similarity">
    <text evidence="2 7">Belongs to the heat shock protein 70 family.</text>
</comment>
<dbReference type="AlphaFoldDB" id="A0A8X6GDU5"/>
<dbReference type="Gene3D" id="3.30.30.30">
    <property type="match status" value="1"/>
</dbReference>
<dbReference type="Gene3D" id="3.30.420.40">
    <property type="match status" value="2"/>
</dbReference>
<dbReference type="SUPFAM" id="SSF53067">
    <property type="entry name" value="Actin-like ATPase domain"/>
    <property type="match status" value="2"/>
</dbReference>
<dbReference type="PRINTS" id="PR00301">
    <property type="entry name" value="HEATSHOCK70"/>
</dbReference>
<evidence type="ECO:0000256" key="2">
    <source>
        <dbReference type="ARBA" id="ARBA00007381"/>
    </source>
</evidence>
<dbReference type="Pfam" id="PF00012">
    <property type="entry name" value="HSP70"/>
    <property type="match status" value="1"/>
</dbReference>
<reference evidence="9" key="1">
    <citation type="submission" date="2020-07" db="EMBL/GenBank/DDBJ databases">
        <title>Multicomponent nature underlies the extraordinary mechanical properties of spider dragline silk.</title>
        <authorList>
            <person name="Kono N."/>
            <person name="Nakamura H."/>
            <person name="Mori M."/>
            <person name="Yoshida Y."/>
            <person name="Ohtoshi R."/>
            <person name="Malay A.D."/>
            <person name="Moran D.A.P."/>
            <person name="Tomita M."/>
            <person name="Numata K."/>
            <person name="Arakawa K."/>
        </authorList>
    </citation>
    <scope>NUCLEOTIDE SEQUENCE</scope>
</reference>
<dbReference type="InterPro" id="IPR013126">
    <property type="entry name" value="Hsp_70_fam"/>
</dbReference>
<keyword evidence="6" id="KW-0143">Chaperone</keyword>
<accession>A0A8X6GDU5</accession>
<dbReference type="GO" id="GO:0005829">
    <property type="term" value="C:cytosol"/>
    <property type="evidence" value="ECO:0007669"/>
    <property type="project" value="UniProtKB-SubCell"/>
</dbReference>
<comment type="subcellular location">
    <subcellularLocation>
        <location evidence="1">Cytoplasm</location>
        <location evidence="1">Cytosol</location>
    </subcellularLocation>
</comment>
<evidence type="ECO:0000256" key="1">
    <source>
        <dbReference type="ARBA" id="ARBA00004514"/>
    </source>
</evidence>
<keyword evidence="5 7" id="KW-0067">ATP-binding</keyword>
<dbReference type="InterPro" id="IPR042049">
    <property type="entry name" value="HSPA14_NBD"/>
</dbReference>
<dbReference type="Gene3D" id="3.90.640.10">
    <property type="entry name" value="Actin, Chain A, domain 4"/>
    <property type="match status" value="1"/>
</dbReference>
<feature type="compositionally biased region" description="Polar residues" evidence="8">
    <location>
        <begin position="89"/>
        <end position="107"/>
    </location>
</feature>
<dbReference type="OrthoDB" id="29851at2759"/>
<comment type="caution">
    <text evidence="9">The sequence shown here is derived from an EMBL/GenBank/DDBJ whole genome shotgun (WGS) entry which is preliminary data.</text>
</comment>
<keyword evidence="4 7" id="KW-0547">Nucleotide-binding</keyword>
<dbReference type="InterPro" id="IPR029047">
    <property type="entry name" value="HSP70_peptide-bd_sf"/>
</dbReference>
<evidence type="ECO:0000256" key="4">
    <source>
        <dbReference type="ARBA" id="ARBA00022741"/>
    </source>
</evidence>
<dbReference type="GO" id="GO:0005524">
    <property type="term" value="F:ATP binding"/>
    <property type="evidence" value="ECO:0007669"/>
    <property type="project" value="UniProtKB-KW"/>
</dbReference>
<dbReference type="Gene3D" id="2.60.34.10">
    <property type="entry name" value="Substrate Binding Domain Of DNAk, Chain A, domain 1"/>
    <property type="match status" value="1"/>
</dbReference>
<sequence length="505" mass="55072">MTCYFGLYFGNTNMCLAMHKDSKTEVLANAAGYRVTPSVIAFLDESEKVVGLDAKQAMLRNPSNAVTNIKDLILNNAEPELNNLESNTKTRVNGKNNSRAASQKNGISQHGTSDFLAILFSNMKEIACSHSHEDEYPAVVTVPLTFTQEQRELVKKAVNEAGFQLLRIISEPSAAALAYNIGQETNDTSSKCLVFRMGGISLDVTVLQVSNGMYSVLSSVQKKNLGGHQVTDCIVSFCASEFQRQYKVDIKESKRSVTKLRAAAENYKHVIHGTMNQRCQAESLYDGIDLNVNISIARFDSLIHNTLQQCLEPVHEALNTASLSVSDINTVILCGGCCKIPKLQQLISNTFSNANILYSIVPDEVIAVGAAKQATLVSQSLSEEDYYVNLLSQDISLKLTGFSNSSEELLLCSKGTLIPTVITQSFTVTQTSNLKVEIFEGNSDSKEDNTKSDLAVLNMPNLPVGDVYFSFHIKSDGSLFVSCKDCSSKELGSATVIPPRSQGYS</sequence>
<dbReference type="PANTHER" id="PTHR19375">
    <property type="entry name" value="HEAT SHOCK PROTEIN 70KDA"/>
    <property type="match status" value="1"/>
</dbReference>
<organism evidence="9 10">
    <name type="scientific">Trichonephila clavata</name>
    <name type="common">Joro spider</name>
    <name type="synonym">Nephila clavata</name>
    <dbReference type="NCBI Taxonomy" id="2740835"/>
    <lineage>
        <taxon>Eukaryota</taxon>
        <taxon>Metazoa</taxon>
        <taxon>Ecdysozoa</taxon>
        <taxon>Arthropoda</taxon>
        <taxon>Chelicerata</taxon>
        <taxon>Arachnida</taxon>
        <taxon>Araneae</taxon>
        <taxon>Araneomorphae</taxon>
        <taxon>Entelegynae</taxon>
        <taxon>Araneoidea</taxon>
        <taxon>Nephilidae</taxon>
        <taxon>Trichonephila</taxon>
    </lineage>
</organism>
<keyword evidence="3" id="KW-0963">Cytoplasm</keyword>
<evidence type="ECO:0000256" key="8">
    <source>
        <dbReference type="SAM" id="MobiDB-lite"/>
    </source>
</evidence>
<dbReference type="GO" id="GO:0140662">
    <property type="term" value="F:ATP-dependent protein folding chaperone"/>
    <property type="evidence" value="ECO:0007669"/>
    <property type="project" value="InterPro"/>
</dbReference>
<dbReference type="InterPro" id="IPR043129">
    <property type="entry name" value="ATPase_NBD"/>
</dbReference>
<proteinExistence type="inferred from homology"/>
<evidence type="ECO:0000313" key="9">
    <source>
        <dbReference type="EMBL" id="GFQ99959.1"/>
    </source>
</evidence>
<dbReference type="EMBL" id="BMAO01005226">
    <property type="protein sequence ID" value="GFQ99959.1"/>
    <property type="molecule type" value="Genomic_DNA"/>
</dbReference>